<dbReference type="GO" id="GO:0016020">
    <property type="term" value="C:membrane"/>
    <property type="evidence" value="ECO:0007669"/>
    <property type="project" value="UniProtKB-SubCell"/>
</dbReference>
<feature type="transmembrane region" description="Helical" evidence="5">
    <location>
        <begin position="12"/>
        <end position="31"/>
    </location>
</feature>
<evidence type="ECO:0000259" key="6">
    <source>
        <dbReference type="Pfam" id="PF04932"/>
    </source>
</evidence>
<dbReference type="AlphaFoldDB" id="A0A1J5RIA0"/>
<keyword evidence="4 5" id="KW-0472">Membrane</keyword>
<feature type="transmembrane region" description="Helical" evidence="5">
    <location>
        <begin position="392"/>
        <end position="411"/>
    </location>
</feature>
<dbReference type="PANTHER" id="PTHR37422:SF17">
    <property type="entry name" value="O-ANTIGEN LIGASE"/>
    <property type="match status" value="1"/>
</dbReference>
<feature type="transmembrane region" description="Helical" evidence="5">
    <location>
        <begin position="205"/>
        <end position="221"/>
    </location>
</feature>
<accession>A0A1J5RIA0</accession>
<dbReference type="InterPro" id="IPR007016">
    <property type="entry name" value="O-antigen_ligase-rel_domated"/>
</dbReference>
<feature type="transmembrane region" description="Helical" evidence="5">
    <location>
        <begin position="92"/>
        <end position="111"/>
    </location>
</feature>
<evidence type="ECO:0000256" key="3">
    <source>
        <dbReference type="ARBA" id="ARBA00022989"/>
    </source>
</evidence>
<evidence type="ECO:0000256" key="1">
    <source>
        <dbReference type="ARBA" id="ARBA00004141"/>
    </source>
</evidence>
<feature type="transmembrane region" description="Helical" evidence="5">
    <location>
        <begin position="368"/>
        <end position="386"/>
    </location>
</feature>
<protein>
    <submittedName>
        <fullName evidence="7">O-antigen ligase</fullName>
    </submittedName>
</protein>
<organism evidence="7">
    <name type="scientific">mine drainage metagenome</name>
    <dbReference type="NCBI Taxonomy" id="410659"/>
    <lineage>
        <taxon>unclassified sequences</taxon>
        <taxon>metagenomes</taxon>
        <taxon>ecological metagenomes</taxon>
    </lineage>
</organism>
<comment type="subcellular location">
    <subcellularLocation>
        <location evidence="1">Membrane</location>
        <topology evidence="1">Multi-pass membrane protein</topology>
    </subcellularLocation>
</comment>
<keyword evidence="2 5" id="KW-0812">Transmembrane</keyword>
<name>A0A1J5RIA0_9ZZZZ</name>
<dbReference type="Pfam" id="PF04932">
    <property type="entry name" value="Wzy_C"/>
    <property type="match status" value="1"/>
</dbReference>
<feature type="domain" description="O-antigen ligase-related" evidence="6">
    <location>
        <begin position="191"/>
        <end position="344"/>
    </location>
</feature>
<reference evidence="7" key="1">
    <citation type="submission" date="2016-10" db="EMBL/GenBank/DDBJ databases">
        <title>Sequence of Gallionella enrichment culture.</title>
        <authorList>
            <person name="Poehlein A."/>
            <person name="Muehling M."/>
            <person name="Daniel R."/>
        </authorList>
    </citation>
    <scope>NUCLEOTIDE SEQUENCE</scope>
</reference>
<dbReference type="EMBL" id="MLJW01000335">
    <property type="protein sequence ID" value="OIQ89307.1"/>
    <property type="molecule type" value="Genomic_DNA"/>
</dbReference>
<keyword evidence="7" id="KW-0436">Ligase</keyword>
<feature type="transmembrane region" description="Helical" evidence="5">
    <location>
        <begin position="333"/>
        <end position="356"/>
    </location>
</feature>
<dbReference type="GO" id="GO:0016874">
    <property type="term" value="F:ligase activity"/>
    <property type="evidence" value="ECO:0007669"/>
    <property type="project" value="UniProtKB-KW"/>
</dbReference>
<comment type="caution">
    <text evidence="7">The sequence shown here is derived from an EMBL/GenBank/DDBJ whole genome shotgun (WGS) entry which is preliminary data.</text>
</comment>
<evidence type="ECO:0000313" key="7">
    <source>
        <dbReference type="EMBL" id="OIQ89307.1"/>
    </source>
</evidence>
<feature type="transmembrane region" description="Helical" evidence="5">
    <location>
        <begin position="228"/>
        <end position="246"/>
    </location>
</feature>
<feature type="transmembrane region" description="Helical" evidence="5">
    <location>
        <begin position="66"/>
        <end position="86"/>
    </location>
</feature>
<evidence type="ECO:0000256" key="4">
    <source>
        <dbReference type="ARBA" id="ARBA00023136"/>
    </source>
</evidence>
<dbReference type="InterPro" id="IPR051533">
    <property type="entry name" value="WaaL-like"/>
</dbReference>
<evidence type="ECO:0000256" key="2">
    <source>
        <dbReference type="ARBA" id="ARBA00022692"/>
    </source>
</evidence>
<keyword evidence="3 5" id="KW-1133">Transmembrane helix</keyword>
<gene>
    <name evidence="7" type="ORF">GALL_288150</name>
</gene>
<dbReference type="PANTHER" id="PTHR37422">
    <property type="entry name" value="TEICHURONIC ACID BIOSYNTHESIS PROTEIN TUAE"/>
    <property type="match status" value="1"/>
</dbReference>
<evidence type="ECO:0000256" key="5">
    <source>
        <dbReference type="SAM" id="Phobius"/>
    </source>
</evidence>
<feature type="transmembrane region" description="Helical" evidence="5">
    <location>
        <begin position="37"/>
        <end position="54"/>
    </location>
</feature>
<sequence length="431" mass="46536">MKEAEPSRYLSLVEWMASLLLLTYPTLMLAVKGGMNGAFLLMLMLALAVRIARPAGMDNTVWKSEWTIYTVSMVAMSAAIFISQSYHHNYSAHSYDGASRYWLAIPVFLLLRRLDLKVFTLLQVAFPVAAISGFLLAKNLGEGAGNRSGIETLDLIHFGDFELILATLSLLSINWIGRDGTALKIIKISGFIAGVAASFSSGSRGGWLAIPVFAAIFIYFNTAKSPKLVISIATVGILSALLLYSVNPTLHQRINQLTTEVAVLDHGNQDTSTGVRWQLYKAAVEIFSRNPIFGVGPDGFALEMTPMMEQGKITPAAAQLGRGEVHNDILNKAAGMGLFGLAAIIAIYLVPGWLFWKATKSASAQAKRTGILGIVFVSGFLISGLTVEILNLTMAIAFYSFTVAVLLAICYNTHHETGSTGAGSNKDIHHV</sequence>
<feature type="transmembrane region" description="Helical" evidence="5">
    <location>
        <begin position="118"/>
        <end position="136"/>
    </location>
</feature>
<proteinExistence type="predicted"/>